<dbReference type="Proteomes" id="UP000192247">
    <property type="component" value="Unassembled WGS sequence"/>
</dbReference>
<reference evidence="3 4" key="1">
    <citation type="journal article" date="2017" name="Gigascience">
        <title>Draft genome of the honey bee ectoparasitic mite, Tropilaelaps mercedesae, is shaped by the parasitic life history.</title>
        <authorList>
            <person name="Dong X."/>
            <person name="Armstrong S.D."/>
            <person name="Xia D."/>
            <person name="Makepeace B.L."/>
            <person name="Darby A.C."/>
            <person name="Kadowaki T."/>
        </authorList>
    </citation>
    <scope>NUCLEOTIDE SEQUENCE [LARGE SCALE GENOMIC DNA]</scope>
    <source>
        <strain evidence="3">Wuxi-XJTLU</strain>
    </source>
</reference>
<dbReference type="STRING" id="418985.A0A1V9WZE7"/>
<keyword evidence="2" id="KW-0812">Transmembrane</keyword>
<sequence>MIRLWRLSNTVCEDAGRGVEIQLREWPCRVAQRRRCTQKCARSTNSVMPHADGAATLKLMMAKPRLEEKLNYVMKLYEDFIGLTEVKAAQAKVISAEFAVKEAQERRTSQQRRIRDLQRQLREIHVELDKTTRGEDRHLQLITKEHAILREERELQAEFRETEKREHSSFSLLSLALRESHEKERAQAEKTKYWSIIGSIMGTVIGIVATTINNQYRLHQLRKLVTDATCETAQCRDLILQTREVLNEQNTLLKETAGSAPSIAASLAGVDAEGVVTQGETHVPALPMDSLYEQVVHLEGVVRQTSLVNTALISALLVLVPVVGWMLSR</sequence>
<gene>
    <name evidence="3" type="ORF">BIW11_14013</name>
</gene>
<accession>A0A1V9WZE7</accession>
<feature type="transmembrane region" description="Helical" evidence="2">
    <location>
        <begin position="307"/>
        <end position="327"/>
    </location>
</feature>
<protein>
    <submittedName>
        <fullName evidence="3">Coiled-coil domain-containing protein 51-like</fullName>
    </submittedName>
</protein>
<feature type="coiled-coil region" evidence="1">
    <location>
        <begin position="86"/>
        <end position="127"/>
    </location>
</feature>
<name>A0A1V9WZE7_9ACAR</name>
<comment type="caution">
    <text evidence="3">The sequence shown here is derived from an EMBL/GenBank/DDBJ whole genome shotgun (WGS) entry which is preliminary data.</text>
</comment>
<dbReference type="AlphaFoldDB" id="A0A1V9WZE7"/>
<dbReference type="InParanoid" id="A0A1V9WZE7"/>
<dbReference type="OrthoDB" id="6243211at2759"/>
<keyword evidence="2" id="KW-0472">Membrane</keyword>
<evidence type="ECO:0000256" key="2">
    <source>
        <dbReference type="SAM" id="Phobius"/>
    </source>
</evidence>
<proteinExistence type="predicted"/>
<dbReference type="EMBL" id="MNPL01031520">
    <property type="protein sequence ID" value="OQR66650.1"/>
    <property type="molecule type" value="Genomic_DNA"/>
</dbReference>
<dbReference type="InterPro" id="IPR037660">
    <property type="entry name" value="CCDC51"/>
</dbReference>
<keyword evidence="4" id="KW-1185">Reference proteome</keyword>
<dbReference type="PANTHER" id="PTHR28624">
    <property type="entry name" value="COILED-COIL DOMAIN-CONTAINING PROTEIN 51"/>
    <property type="match status" value="1"/>
</dbReference>
<keyword evidence="1" id="KW-0175">Coiled coil</keyword>
<keyword evidence="2" id="KW-1133">Transmembrane helix</keyword>
<dbReference type="PANTHER" id="PTHR28624:SF1">
    <property type="entry name" value="MITOCHONDRIAL POTASSIUM CHANNEL"/>
    <property type="match status" value="1"/>
</dbReference>
<feature type="transmembrane region" description="Helical" evidence="2">
    <location>
        <begin position="193"/>
        <end position="212"/>
    </location>
</feature>
<evidence type="ECO:0000256" key="1">
    <source>
        <dbReference type="SAM" id="Coils"/>
    </source>
</evidence>
<evidence type="ECO:0000313" key="3">
    <source>
        <dbReference type="EMBL" id="OQR66650.1"/>
    </source>
</evidence>
<organism evidence="3 4">
    <name type="scientific">Tropilaelaps mercedesae</name>
    <dbReference type="NCBI Taxonomy" id="418985"/>
    <lineage>
        <taxon>Eukaryota</taxon>
        <taxon>Metazoa</taxon>
        <taxon>Ecdysozoa</taxon>
        <taxon>Arthropoda</taxon>
        <taxon>Chelicerata</taxon>
        <taxon>Arachnida</taxon>
        <taxon>Acari</taxon>
        <taxon>Parasitiformes</taxon>
        <taxon>Mesostigmata</taxon>
        <taxon>Gamasina</taxon>
        <taxon>Dermanyssoidea</taxon>
        <taxon>Laelapidae</taxon>
        <taxon>Tropilaelaps</taxon>
    </lineage>
</organism>
<evidence type="ECO:0000313" key="4">
    <source>
        <dbReference type="Proteomes" id="UP000192247"/>
    </source>
</evidence>